<evidence type="ECO:0000313" key="1">
    <source>
        <dbReference type="EMBL" id="KAK0735621.1"/>
    </source>
</evidence>
<proteinExistence type="predicted"/>
<comment type="caution">
    <text evidence="1">The sequence shown here is derived from an EMBL/GenBank/DDBJ whole genome shotgun (WGS) entry which is preliminary data.</text>
</comment>
<reference evidence="1" key="1">
    <citation type="submission" date="2023-06" db="EMBL/GenBank/DDBJ databases">
        <title>Genome-scale phylogeny and comparative genomics of the fungal order Sordariales.</title>
        <authorList>
            <consortium name="Lawrence Berkeley National Laboratory"/>
            <person name="Hensen N."/>
            <person name="Bonometti L."/>
            <person name="Westerberg I."/>
            <person name="Brannstrom I.O."/>
            <person name="Guillou S."/>
            <person name="Cros-Aarteil S."/>
            <person name="Calhoun S."/>
            <person name="Haridas S."/>
            <person name="Kuo A."/>
            <person name="Mondo S."/>
            <person name="Pangilinan J."/>
            <person name="Riley R."/>
            <person name="Labutti K."/>
            <person name="Andreopoulos B."/>
            <person name="Lipzen A."/>
            <person name="Chen C."/>
            <person name="Yanf M."/>
            <person name="Daum C."/>
            <person name="Ng V."/>
            <person name="Clum A."/>
            <person name="Steindorff A."/>
            <person name="Ohm R."/>
            <person name="Martin F."/>
            <person name="Silar P."/>
            <person name="Natvig D."/>
            <person name="Lalanne C."/>
            <person name="Gautier V."/>
            <person name="Ament-Velasquez S.L."/>
            <person name="Kruys A."/>
            <person name="Hutchinson M.I."/>
            <person name="Powell A.J."/>
            <person name="Barry K."/>
            <person name="Miller A.N."/>
            <person name="Grigoriev I.V."/>
            <person name="Debuchy R."/>
            <person name="Gladieux P."/>
            <person name="Thoren M.H."/>
            <person name="Johannesson H."/>
        </authorList>
    </citation>
    <scope>NUCLEOTIDE SEQUENCE</scope>
    <source>
        <strain evidence="1">CBS 540.89</strain>
    </source>
</reference>
<dbReference type="Proteomes" id="UP001172159">
    <property type="component" value="Unassembled WGS sequence"/>
</dbReference>
<dbReference type="AlphaFoldDB" id="A0AA40EFJ8"/>
<evidence type="ECO:0000313" key="2">
    <source>
        <dbReference type="Proteomes" id="UP001172159"/>
    </source>
</evidence>
<protein>
    <submittedName>
        <fullName evidence="1">Uncharacterized protein</fullName>
    </submittedName>
</protein>
<accession>A0AA40EFJ8</accession>
<sequence length="235" mass="25637">MARQTPVWARQPRSRLLFAISSCVGARKRAAAPCKKPATCLFIDMAHQSDSAADGGAQFFNLLVAFWLQIAQSGNQRQVSSGLPSRCWQATETLDGSVPLWTILSQPPTPNLPGGALAFLHIISVASSQDVSESHPWVMSMEGRRGAELPDSDSHSKVYRRAPKQVIFASASCKHPNEELTAYMSRKRLVRAAVEIGRREQQFSIFCHNGDIKLSGETNTSHKPCSGEAAESDTS</sequence>
<gene>
    <name evidence="1" type="ORF">B0T21DRAFT_393623</name>
</gene>
<keyword evidence="2" id="KW-1185">Reference proteome</keyword>
<name>A0AA40EFJ8_9PEZI</name>
<organism evidence="1 2">
    <name type="scientific">Apiosordaria backusii</name>
    <dbReference type="NCBI Taxonomy" id="314023"/>
    <lineage>
        <taxon>Eukaryota</taxon>
        <taxon>Fungi</taxon>
        <taxon>Dikarya</taxon>
        <taxon>Ascomycota</taxon>
        <taxon>Pezizomycotina</taxon>
        <taxon>Sordariomycetes</taxon>
        <taxon>Sordariomycetidae</taxon>
        <taxon>Sordariales</taxon>
        <taxon>Lasiosphaeriaceae</taxon>
        <taxon>Apiosordaria</taxon>
    </lineage>
</organism>
<dbReference type="EMBL" id="JAUKTV010000007">
    <property type="protein sequence ID" value="KAK0735621.1"/>
    <property type="molecule type" value="Genomic_DNA"/>
</dbReference>